<comment type="caution">
    <text evidence="1">The sequence shown here is derived from an EMBL/GenBank/DDBJ whole genome shotgun (WGS) entry which is preliminary data.</text>
</comment>
<sequence length="99" mass="10639">MENKKLTLEDLKLESFLTEIDNSKLIKVQGGNGAYGSDVTEDSCVDSCETEMETHPTEGSDCCTDELPSAETCGLDCTTGEEPTGVSECCPEQESMVDC</sequence>
<evidence type="ECO:0000313" key="1">
    <source>
        <dbReference type="EMBL" id="OCA68447.1"/>
    </source>
</evidence>
<protein>
    <submittedName>
        <fullName evidence="1">Uncharacterized protein</fullName>
    </submittedName>
</protein>
<dbReference type="AlphaFoldDB" id="A0A1B8ZAB7"/>
<dbReference type="EMBL" id="MAYH01000049">
    <property type="protein sequence ID" value="OCA68447.1"/>
    <property type="molecule type" value="Genomic_DNA"/>
</dbReference>
<dbReference type="RefSeq" id="WP_065396318.1">
    <property type="nucleotide sequence ID" value="NZ_MAYH01000049.1"/>
</dbReference>
<keyword evidence="2" id="KW-1185">Reference proteome</keyword>
<dbReference type="InterPro" id="IPR059231">
    <property type="entry name" value="Leader_pinensin"/>
</dbReference>
<proteinExistence type="predicted"/>
<accession>A0A1B8ZAB7</accession>
<dbReference type="NCBIfam" id="NF038180">
    <property type="entry name" value="leader_pinensin"/>
    <property type="match status" value="1"/>
</dbReference>
<organism evidence="1 2">
    <name type="scientific">Chryseobacterium artocarpi</name>
    <dbReference type="NCBI Taxonomy" id="1414727"/>
    <lineage>
        <taxon>Bacteria</taxon>
        <taxon>Pseudomonadati</taxon>
        <taxon>Bacteroidota</taxon>
        <taxon>Flavobacteriia</taxon>
        <taxon>Flavobacteriales</taxon>
        <taxon>Weeksellaceae</taxon>
        <taxon>Chryseobacterium group</taxon>
        <taxon>Chryseobacterium</taxon>
    </lineage>
</organism>
<evidence type="ECO:0000313" key="2">
    <source>
        <dbReference type="Proteomes" id="UP000092651"/>
    </source>
</evidence>
<name>A0A1B8ZAB7_9FLAO</name>
<gene>
    <name evidence="1" type="ORF">BBI01_18560</name>
</gene>
<dbReference type="Proteomes" id="UP000092651">
    <property type="component" value="Unassembled WGS sequence"/>
</dbReference>
<reference evidence="1 2" key="1">
    <citation type="submission" date="2016-07" db="EMBL/GenBank/DDBJ databases">
        <authorList>
            <person name="Jeong J.-J."/>
            <person name="Kim D.W."/>
            <person name="Sang M.K."/>
            <person name="Choi I.-G."/>
            <person name="Kim K.D."/>
        </authorList>
    </citation>
    <scope>NUCLEOTIDE SEQUENCE [LARGE SCALE GENOMIC DNA]</scope>
    <source>
        <strain evidence="1 2">UTM-3</strain>
    </source>
</reference>